<feature type="chain" id="PRO_5046937819" description="Lipoprotein" evidence="1">
    <location>
        <begin position="19"/>
        <end position="136"/>
    </location>
</feature>
<dbReference type="EMBL" id="JAHWDF010000002">
    <property type="protein sequence ID" value="MBW2960687.1"/>
    <property type="molecule type" value="Genomic_DNA"/>
</dbReference>
<name>A0ABS6VYK6_9FLAO</name>
<feature type="signal peptide" evidence="1">
    <location>
        <begin position="1"/>
        <end position="18"/>
    </location>
</feature>
<comment type="caution">
    <text evidence="2">The sequence shown here is derived from an EMBL/GenBank/DDBJ whole genome shotgun (WGS) entry which is preliminary data.</text>
</comment>
<keyword evidence="1" id="KW-0732">Signal</keyword>
<dbReference type="Proteomes" id="UP000719267">
    <property type="component" value="Unassembled WGS sequence"/>
</dbReference>
<evidence type="ECO:0000256" key="1">
    <source>
        <dbReference type="SAM" id="SignalP"/>
    </source>
</evidence>
<dbReference type="Pfam" id="PF19643">
    <property type="entry name" value="DUF6146"/>
    <property type="match status" value="1"/>
</dbReference>
<dbReference type="RefSeq" id="WP_219038970.1">
    <property type="nucleotide sequence ID" value="NZ_JAHWDF010000002.1"/>
</dbReference>
<evidence type="ECO:0000313" key="3">
    <source>
        <dbReference type="Proteomes" id="UP000719267"/>
    </source>
</evidence>
<evidence type="ECO:0000313" key="2">
    <source>
        <dbReference type="EMBL" id="MBW2960687.1"/>
    </source>
</evidence>
<protein>
    <recommendedName>
        <fullName evidence="4">Lipoprotein</fullName>
    </recommendedName>
</protein>
<gene>
    <name evidence="2" type="ORF">KW502_02585</name>
</gene>
<reference evidence="2 3" key="1">
    <citation type="submission" date="2021-07" db="EMBL/GenBank/DDBJ databases">
        <title>Mesonia aestuariivivens sp. nov., isolated from a tidal flat.</title>
        <authorList>
            <person name="Kim Y.-O."/>
            <person name="Yoon J.-H."/>
        </authorList>
    </citation>
    <scope>NUCLEOTIDE SEQUENCE [LARGE SCALE GENOMIC DNA]</scope>
    <source>
        <strain evidence="2 3">JHPTF-M18</strain>
    </source>
</reference>
<sequence>MKNLIAILSIILVIVACSGVQKTSEQSNSNAKVENDTIKIANDSLDYELIIFEPGFNSWLVTQRPRGYYSQNFLEQKNQNFVVIYNSRVTGSPYASTGLYPQHIDYQYNIDYGYEVNYLLYHYFIYFQEHYKQNLR</sequence>
<organism evidence="2 3">
    <name type="scientific">Mesonia aestuariivivens</name>
    <dbReference type="NCBI Taxonomy" id="2796128"/>
    <lineage>
        <taxon>Bacteria</taxon>
        <taxon>Pseudomonadati</taxon>
        <taxon>Bacteroidota</taxon>
        <taxon>Flavobacteriia</taxon>
        <taxon>Flavobacteriales</taxon>
        <taxon>Flavobacteriaceae</taxon>
        <taxon>Mesonia</taxon>
    </lineage>
</organism>
<dbReference type="PROSITE" id="PS51257">
    <property type="entry name" value="PROKAR_LIPOPROTEIN"/>
    <property type="match status" value="1"/>
</dbReference>
<evidence type="ECO:0008006" key="4">
    <source>
        <dbReference type="Google" id="ProtNLM"/>
    </source>
</evidence>
<dbReference type="InterPro" id="IPR046144">
    <property type="entry name" value="DUF6146"/>
</dbReference>
<accession>A0ABS6VYK6</accession>
<proteinExistence type="predicted"/>
<keyword evidence="3" id="KW-1185">Reference proteome</keyword>